<dbReference type="WBParaSite" id="HCON_00162740-00001">
    <property type="protein sequence ID" value="HCON_00162740-00001"/>
    <property type="gene ID" value="HCON_00162740"/>
</dbReference>
<sequence>MLCSNNLALSNGSAIDLTRTAEEKTSELQSCQKELSSVRNEIMVLEEKLVEVLMAQSKAAHLEVQLRNASREPTDAGDETQIIHLLLMTHLITHT</sequence>
<dbReference type="Proteomes" id="UP000025227">
    <property type="component" value="Unplaced"/>
</dbReference>
<reference evidence="3" key="1">
    <citation type="submission" date="2020-12" db="UniProtKB">
        <authorList>
            <consortium name="WormBaseParasite"/>
        </authorList>
    </citation>
    <scope>IDENTIFICATION</scope>
    <source>
        <strain evidence="3">MHco3</strain>
    </source>
</reference>
<feature type="coiled-coil region" evidence="1">
    <location>
        <begin position="14"/>
        <end position="72"/>
    </location>
</feature>
<evidence type="ECO:0000256" key="1">
    <source>
        <dbReference type="SAM" id="Coils"/>
    </source>
</evidence>
<evidence type="ECO:0000313" key="3">
    <source>
        <dbReference type="WBParaSite" id="HCON_00162740-00001"/>
    </source>
</evidence>
<protein>
    <submittedName>
        <fullName evidence="3">MCC-bdg_PDZ domain-containing protein</fullName>
    </submittedName>
</protein>
<keyword evidence="2" id="KW-1185">Reference proteome</keyword>
<name>A0A7I4YY46_HAECO</name>
<organism evidence="2 3">
    <name type="scientific">Haemonchus contortus</name>
    <name type="common">Barber pole worm</name>
    <dbReference type="NCBI Taxonomy" id="6289"/>
    <lineage>
        <taxon>Eukaryota</taxon>
        <taxon>Metazoa</taxon>
        <taxon>Ecdysozoa</taxon>
        <taxon>Nematoda</taxon>
        <taxon>Chromadorea</taxon>
        <taxon>Rhabditida</taxon>
        <taxon>Rhabditina</taxon>
        <taxon>Rhabditomorpha</taxon>
        <taxon>Strongyloidea</taxon>
        <taxon>Trichostrongylidae</taxon>
        <taxon>Haemonchus</taxon>
    </lineage>
</organism>
<dbReference type="OrthoDB" id="5871325at2759"/>
<proteinExistence type="predicted"/>
<accession>A0A7I4YY46</accession>
<dbReference type="AlphaFoldDB" id="A0A7I4YY46"/>
<keyword evidence="1" id="KW-0175">Coiled coil</keyword>
<evidence type="ECO:0000313" key="2">
    <source>
        <dbReference type="Proteomes" id="UP000025227"/>
    </source>
</evidence>